<sequence>MEQSSLCPYSTARIDSSSSRDYWVKEHAILLRRRTNHPLFHMTSFTSYKGERQEPLLAPVPANTGCSYDICISKAQDPITCSIFSLEGTHPLLIVYEPSVPPPERTYITFPSFVFTSASCVILHCRRAEPPLIDWISHLHIHSRKS</sequence>
<dbReference type="VEuPathDB" id="FungiDB:PV06_00743"/>
<dbReference type="Proteomes" id="UP000053342">
    <property type="component" value="Unassembled WGS sequence"/>
</dbReference>
<accession>A0A0D2EJN5</accession>
<evidence type="ECO:0000313" key="1">
    <source>
        <dbReference type="EMBL" id="KIW48124.1"/>
    </source>
</evidence>
<dbReference type="HOGENOM" id="CLU_1777449_0_0_1"/>
<protein>
    <submittedName>
        <fullName evidence="1">Uncharacterized protein</fullName>
    </submittedName>
</protein>
<reference evidence="1 2" key="1">
    <citation type="submission" date="2015-01" db="EMBL/GenBank/DDBJ databases">
        <title>The Genome Sequence of Exophiala oligosperma CBS72588.</title>
        <authorList>
            <consortium name="The Broad Institute Genomics Platform"/>
            <person name="Cuomo C."/>
            <person name="de Hoog S."/>
            <person name="Gorbushina A."/>
            <person name="Stielow B."/>
            <person name="Teixiera M."/>
            <person name="Abouelleil A."/>
            <person name="Chapman S.B."/>
            <person name="Priest M."/>
            <person name="Young S.K."/>
            <person name="Wortman J."/>
            <person name="Nusbaum C."/>
            <person name="Birren B."/>
        </authorList>
    </citation>
    <scope>NUCLEOTIDE SEQUENCE [LARGE SCALE GENOMIC DNA]</scope>
    <source>
        <strain evidence="1 2">CBS 72588</strain>
    </source>
</reference>
<proteinExistence type="predicted"/>
<dbReference type="EMBL" id="KN847332">
    <property type="protein sequence ID" value="KIW48124.1"/>
    <property type="molecule type" value="Genomic_DNA"/>
</dbReference>
<dbReference type="AlphaFoldDB" id="A0A0D2EJN5"/>
<dbReference type="GeneID" id="27352817"/>
<evidence type="ECO:0000313" key="2">
    <source>
        <dbReference type="Proteomes" id="UP000053342"/>
    </source>
</evidence>
<dbReference type="RefSeq" id="XP_016268340.1">
    <property type="nucleotide sequence ID" value="XM_016401287.1"/>
</dbReference>
<organism evidence="1 2">
    <name type="scientific">Exophiala oligosperma</name>
    <dbReference type="NCBI Taxonomy" id="215243"/>
    <lineage>
        <taxon>Eukaryota</taxon>
        <taxon>Fungi</taxon>
        <taxon>Dikarya</taxon>
        <taxon>Ascomycota</taxon>
        <taxon>Pezizomycotina</taxon>
        <taxon>Eurotiomycetes</taxon>
        <taxon>Chaetothyriomycetidae</taxon>
        <taxon>Chaetothyriales</taxon>
        <taxon>Herpotrichiellaceae</taxon>
        <taxon>Exophiala</taxon>
    </lineage>
</organism>
<gene>
    <name evidence="1" type="ORF">PV06_00743</name>
</gene>
<name>A0A0D2EJN5_9EURO</name>
<keyword evidence="2" id="KW-1185">Reference proteome</keyword>